<evidence type="ECO:0000256" key="1">
    <source>
        <dbReference type="ARBA" id="ARBA00023098"/>
    </source>
</evidence>
<dbReference type="OrthoDB" id="6160241at2759"/>
<dbReference type="CTD" id="20240948"/>
<sequence>MGNGASVQPSKTEQDMQRRMTLIESQNSLSGIPVVEECQSLSQKDLEAMKIDPKDYNFSFENLVFEGGGSKGAAYVGALRYMEEIGMLKKIKRFAGSSSGAMCSCYLAVGYGTEEISNLMEPKYVSSVTNCKLFCQFLLSLSLLLK</sequence>
<dbReference type="PROSITE" id="PS51635">
    <property type="entry name" value="PNPLA"/>
    <property type="match status" value="1"/>
</dbReference>
<feature type="short sequence motif" description="GXGXXG" evidence="2">
    <location>
        <begin position="67"/>
        <end position="72"/>
    </location>
</feature>
<dbReference type="AlphaFoldDB" id="V3Z212"/>
<comment type="caution">
    <text evidence="2">Lacks conserved residue(s) required for the propagation of feature annotation.</text>
</comment>
<dbReference type="SUPFAM" id="SSF52151">
    <property type="entry name" value="FabD/lysophospholipase-like"/>
    <property type="match status" value="1"/>
</dbReference>
<dbReference type="KEGG" id="lgi:LOTGIDRAFT_168663"/>
<dbReference type="GO" id="GO:0006629">
    <property type="term" value="P:lipid metabolic process"/>
    <property type="evidence" value="ECO:0007669"/>
    <property type="project" value="UniProtKB-KW"/>
</dbReference>
<dbReference type="EMBL" id="KB203470">
    <property type="protein sequence ID" value="ESO84598.1"/>
    <property type="molecule type" value="Genomic_DNA"/>
</dbReference>
<evidence type="ECO:0000259" key="3">
    <source>
        <dbReference type="PROSITE" id="PS51635"/>
    </source>
</evidence>
<dbReference type="PANTHER" id="PTHR46394">
    <property type="entry name" value="ANNEXIN"/>
    <property type="match status" value="1"/>
</dbReference>
<dbReference type="Proteomes" id="UP000030746">
    <property type="component" value="Unassembled WGS sequence"/>
</dbReference>
<protein>
    <recommendedName>
        <fullName evidence="3">PNPLA domain-containing protein</fullName>
    </recommendedName>
</protein>
<dbReference type="PANTHER" id="PTHR46394:SF1">
    <property type="entry name" value="PNPLA DOMAIN-CONTAINING PROTEIN"/>
    <property type="match status" value="1"/>
</dbReference>
<accession>V3Z212</accession>
<feature type="short sequence motif" description="GXSXG" evidence="2">
    <location>
        <begin position="96"/>
        <end position="100"/>
    </location>
</feature>
<dbReference type="InterPro" id="IPR052580">
    <property type="entry name" value="Lipid_Hydrolase"/>
</dbReference>
<dbReference type="GeneID" id="20240948"/>
<dbReference type="Gene3D" id="3.40.1090.10">
    <property type="entry name" value="Cytosolic phospholipase A2 catalytic domain"/>
    <property type="match status" value="1"/>
</dbReference>
<feature type="domain" description="PNPLA" evidence="3">
    <location>
        <begin position="63"/>
        <end position="146"/>
    </location>
</feature>
<dbReference type="RefSeq" id="XP_009064796.1">
    <property type="nucleotide sequence ID" value="XM_009066548.1"/>
</dbReference>
<dbReference type="Pfam" id="PF01734">
    <property type="entry name" value="Patatin"/>
    <property type="match status" value="1"/>
</dbReference>
<reference evidence="4 5" key="1">
    <citation type="journal article" date="2013" name="Nature">
        <title>Insights into bilaterian evolution from three spiralian genomes.</title>
        <authorList>
            <person name="Simakov O."/>
            <person name="Marletaz F."/>
            <person name="Cho S.J."/>
            <person name="Edsinger-Gonzales E."/>
            <person name="Havlak P."/>
            <person name="Hellsten U."/>
            <person name="Kuo D.H."/>
            <person name="Larsson T."/>
            <person name="Lv J."/>
            <person name="Arendt D."/>
            <person name="Savage R."/>
            <person name="Osoegawa K."/>
            <person name="de Jong P."/>
            <person name="Grimwood J."/>
            <person name="Chapman J.A."/>
            <person name="Shapiro H."/>
            <person name="Aerts A."/>
            <person name="Otillar R.P."/>
            <person name="Terry A.Y."/>
            <person name="Boore J.L."/>
            <person name="Grigoriev I.V."/>
            <person name="Lindberg D.R."/>
            <person name="Seaver E.C."/>
            <person name="Weisblat D.A."/>
            <person name="Putnam N.H."/>
            <person name="Rokhsar D.S."/>
        </authorList>
    </citation>
    <scope>NUCLEOTIDE SEQUENCE [LARGE SCALE GENOMIC DNA]</scope>
</reference>
<dbReference type="InterPro" id="IPR016035">
    <property type="entry name" value="Acyl_Trfase/lysoPLipase"/>
</dbReference>
<evidence type="ECO:0000313" key="5">
    <source>
        <dbReference type="Proteomes" id="UP000030746"/>
    </source>
</evidence>
<dbReference type="HOGENOM" id="CLU_1779547_0_0_1"/>
<keyword evidence="5" id="KW-1185">Reference proteome</keyword>
<gene>
    <name evidence="4" type="ORF">LOTGIDRAFT_168663</name>
</gene>
<name>V3Z212_LOTGI</name>
<keyword evidence="1" id="KW-0443">Lipid metabolism</keyword>
<proteinExistence type="predicted"/>
<organism evidence="4 5">
    <name type="scientific">Lottia gigantea</name>
    <name type="common">Giant owl limpet</name>
    <dbReference type="NCBI Taxonomy" id="225164"/>
    <lineage>
        <taxon>Eukaryota</taxon>
        <taxon>Metazoa</taxon>
        <taxon>Spiralia</taxon>
        <taxon>Lophotrochozoa</taxon>
        <taxon>Mollusca</taxon>
        <taxon>Gastropoda</taxon>
        <taxon>Patellogastropoda</taxon>
        <taxon>Lottioidea</taxon>
        <taxon>Lottiidae</taxon>
        <taxon>Lottia</taxon>
    </lineage>
</organism>
<evidence type="ECO:0000313" key="4">
    <source>
        <dbReference type="EMBL" id="ESO84598.1"/>
    </source>
</evidence>
<dbReference type="InterPro" id="IPR002641">
    <property type="entry name" value="PNPLA_dom"/>
</dbReference>
<evidence type="ECO:0000256" key="2">
    <source>
        <dbReference type="PROSITE-ProRule" id="PRU01161"/>
    </source>
</evidence>